<evidence type="ECO:0000313" key="2">
    <source>
        <dbReference type="Proteomes" id="UP000054217"/>
    </source>
</evidence>
<dbReference type="HOGENOM" id="CLU_927813_0_0_1"/>
<accession>A0A0C3JFT4</accession>
<dbReference type="EMBL" id="KN831958">
    <property type="protein sequence ID" value="KIO07938.1"/>
    <property type="molecule type" value="Genomic_DNA"/>
</dbReference>
<reference evidence="2" key="2">
    <citation type="submission" date="2015-01" db="EMBL/GenBank/DDBJ databases">
        <title>Evolutionary Origins and Diversification of the Mycorrhizal Mutualists.</title>
        <authorList>
            <consortium name="DOE Joint Genome Institute"/>
            <consortium name="Mycorrhizal Genomics Consortium"/>
            <person name="Kohler A."/>
            <person name="Kuo A."/>
            <person name="Nagy L.G."/>
            <person name="Floudas D."/>
            <person name="Copeland A."/>
            <person name="Barry K.W."/>
            <person name="Cichocki N."/>
            <person name="Veneault-Fourrey C."/>
            <person name="LaButti K."/>
            <person name="Lindquist E.A."/>
            <person name="Lipzen A."/>
            <person name="Lundell T."/>
            <person name="Morin E."/>
            <person name="Murat C."/>
            <person name="Riley R."/>
            <person name="Ohm R."/>
            <person name="Sun H."/>
            <person name="Tunlid A."/>
            <person name="Henrissat B."/>
            <person name="Grigoriev I.V."/>
            <person name="Hibbett D.S."/>
            <person name="Martin F."/>
        </authorList>
    </citation>
    <scope>NUCLEOTIDE SEQUENCE [LARGE SCALE GENOMIC DNA]</scope>
    <source>
        <strain evidence="2">Marx 270</strain>
    </source>
</reference>
<evidence type="ECO:0000313" key="1">
    <source>
        <dbReference type="EMBL" id="KIO07938.1"/>
    </source>
</evidence>
<dbReference type="OrthoDB" id="2884925at2759"/>
<organism evidence="1 2">
    <name type="scientific">Pisolithus tinctorius Marx 270</name>
    <dbReference type="NCBI Taxonomy" id="870435"/>
    <lineage>
        <taxon>Eukaryota</taxon>
        <taxon>Fungi</taxon>
        <taxon>Dikarya</taxon>
        <taxon>Basidiomycota</taxon>
        <taxon>Agaricomycotina</taxon>
        <taxon>Agaricomycetes</taxon>
        <taxon>Agaricomycetidae</taxon>
        <taxon>Boletales</taxon>
        <taxon>Sclerodermatineae</taxon>
        <taxon>Pisolithaceae</taxon>
        <taxon>Pisolithus</taxon>
    </lineage>
</organism>
<protein>
    <recommendedName>
        <fullName evidence="3">F-box domain-containing protein</fullName>
    </recommendedName>
</protein>
<name>A0A0C3JFT4_PISTI</name>
<keyword evidence="2" id="KW-1185">Reference proteome</keyword>
<gene>
    <name evidence="1" type="ORF">M404DRAFT_14640</name>
</gene>
<dbReference type="SUPFAM" id="SSF52047">
    <property type="entry name" value="RNI-like"/>
    <property type="match status" value="1"/>
</dbReference>
<dbReference type="InParanoid" id="A0A0C3JFT4"/>
<dbReference type="Proteomes" id="UP000054217">
    <property type="component" value="Unassembled WGS sequence"/>
</dbReference>
<proteinExistence type="predicted"/>
<evidence type="ECO:0008006" key="3">
    <source>
        <dbReference type="Google" id="ProtNLM"/>
    </source>
</evidence>
<sequence length="300" mass="33441">MTREGFYRTLSACPSLSTLHLRGFVELASQTPVFPVHLPHLRELIVNGRVLANGLRLFDIISAPNVEILVLENVKAHALAWIHRYIACAYPHAFQSLHTLRYIRCDFGGVDMDVHFLRATPAVSDLVLSVDRHMRLIRLLTNSDKQAAVCGCPPMWPNLRTITLHTQGYSGNVVGTGVPLNEPSPTMALIQEFVACRNILGKPISVLRFKGHNASPFNNEFLWGLTQMKQYVATEVVQSPMPAMLADGGYVADWGASVDAYSAQLRQFLAQMSLIRQQISPVLPPNFNIQHLRRRLGVPT</sequence>
<dbReference type="STRING" id="870435.A0A0C3JFT4"/>
<dbReference type="AlphaFoldDB" id="A0A0C3JFT4"/>
<reference evidence="1 2" key="1">
    <citation type="submission" date="2014-04" db="EMBL/GenBank/DDBJ databases">
        <authorList>
            <consortium name="DOE Joint Genome Institute"/>
            <person name="Kuo A."/>
            <person name="Kohler A."/>
            <person name="Costa M.D."/>
            <person name="Nagy L.G."/>
            <person name="Floudas D."/>
            <person name="Copeland A."/>
            <person name="Barry K.W."/>
            <person name="Cichocki N."/>
            <person name="Veneault-Fourrey C."/>
            <person name="LaButti K."/>
            <person name="Lindquist E.A."/>
            <person name="Lipzen A."/>
            <person name="Lundell T."/>
            <person name="Morin E."/>
            <person name="Murat C."/>
            <person name="Sun H."/>
            <person name="Tunlid A."/>
            <person name="Henrissat B."/>
            <person name="Grigoriev I.V."/>
            <person name="Hibbett D.S."/>
            <person name="Martin F."/>
            <person name="Nordberg H.P."/>
            <person name="Cantor M.N."/>
            <person name="Hua S.X."/>
        </authorList>
    </citation>
    <scope>NUCLEOTIDE SEQUENCE [LARGE SCALE GENOMIC DNA]</scope>
    <source>
        <strain evidence="1 2">Marx 270</strain>
    </source>
</reference>